<name>A0A316V4D0_9BASI</name>
<reference evidence="2 3" key="1">
    <citation type="journal article" date="2018" name="Mol. Biol. Evol.">
        <title>Broad Genomic Sampling Reveals a Smut Pathogenic Ancestry of the Fungal Clade Ustilaginomycotina.</title>
        <authorList>
            <person name="Kijpornyongpan T."/>
            <person name="Mondo S.J."/>
            <person name="Barry K."/>
            <person name="Sandor L."/>
            <person name="Lee J."/>
            <person name="Lipzen A."/>
            <person name="Pangilinan J."/>
            <person name="LaButti K."/>
            <person name="Hainaut M."/>
            <person name="Henrissat B."/>
            <person name="Grigoriev I.V."/>
            <person name="Spatafora J.W."/>
            <person name="Aime M.C."/>
        </authorList>
    </citation>
    <scope>NUCLEOTIDE SEQUENCE [LARGE SCALE GENOMIC DNA]</scope>
    <source>
        <strain evidence="2 3">MCA 5214</strain>
    </source>
</reference>
<keyword evidence="3" id="KW-1185">Reference proteome</keyword>
<evidence type="ECO:0000256" key="1">
    <source>
        <dbReference type="SAM" id="MobiDB-lite"/>
    </source>
</evidence>
<dbReference type="RefSeq" id="XP_025364917.1">
    <property type="nucleotide sequence ID" value="XM_025509970.1"/>
</dbReference>
<evidence type="ECO:0000313" key="2">
    <source>
        <dbReference type="EMBL" id="PWN30305.1"/>
    </source>
</evidence>
<evidence type="ECO:0000313" key="3">
    <source>
        <dbReference type="Proteomes" id="UP000245884"/>
    </source>
</evidence>
<feature type="compositionally biased region" description="Low complexity" evidence="1">
    <location>
        <begin position="90"/>
        <end position="104"/>
    </location>
</feature>
<feature type="compositionally biased region" description="Polar residues" evidence="1">
    <location>
        <begin position="139"/>
        <end position="166"/>
    </location>
</feature>
<feature type="region of interest" description="Disordered" evidence="1">
    <location>
        <begin position="1"/>
        <end position="210"/>
    </location>
</feature>
<dbReference type="AlphaFoldDB" id="A0A316V4D0"/>
<protein>
    <submittedName>
        <fullName evidence="2">Uncharacterized protein</fullName>
    </submittedName>
</protein>
<organism evidence="2 3">
    <name type="scientific">Jaminaea rosea</name>
    <dbReference type="NCBI Taxonomy" id="1569628"/>
    <lineage>
        <taxon>Eukaryota</taxon>
        <taxon>Fungi</taxon>
        <taxon>Dikarya</taxon>
        <taxon>Basidiomycota</taxon>
        <taxon>Ustilaginomycotina</taxon>
        <taxon>Exobasidiomycetes</taxon>
        <taxon>Microstromatales</taxon>
        <taxon>Microstromatales incertae sedis</taxon>
        <taxon>Jaminaea</taxon>
    </lineage>
</organism>
<dbReference type="EMBL" id="KZ819662">
    <property type="protein sequence ID" value="PWN30305.1"/>
    <property type="molecule type" value="Genomic_DNA"/>
</dbReference>
<dbReference type="GeneID" id="37031793"/>
<dbReference type="Proteomes" id="UP000245884">
    <property type="component" value="Unassembled WGS sequence"/>
</dbReference>
<feature type="compositionally biased region" description="Polar residues" evidence="1">
    <location>
        <begin position="108"/>
        <end position="121"/>
    </location>
</feature>
<gene>
    <name evidence="2" type="ORF">BDZ90DRAFT_9532</name>
</gene>
<sequence length="346" mass="36809">MFRKGKSARKDDRQRQRQPQPIESASPSIVGTQGAGQPAGAVRGHTAGPRDPRPNTEPAKSQQPQPQHKGEAAATQSKVSFVHQAPPKSAPGHQHPSQHQASAHRPASSPNTSRGPISSVGSGERRPYVPGAFSGRRTLMSSSSEHGGTPPSSNSGSMTLVSSHNTAVPPPHHQQQRGIMMTMSDGVGGAIPCPSPAGGYPDPFSITGVRGGDEQEKLTYAQPPTSELHVPPPSSDVHSSTSSSWVSAMSASTGIVYGGPPLGNGHGANRATNPYKINHIYDEYASLGPEDDDWLHDVKYKKIRSRKGEKKKDGAQNGGPRIEYDVDRWRWRSCCCCSCRGIGECV</sequence>
<accession>A0A316V4D0</accession>
<proteinExistence type="predicted"/>